<dbReference type="InterPro" id="IPR000100">
    <property type="entry name" value="RNase_P"/>
</dbReference>
<evidence type="ECO:0000256" key="5">
    <source>
        <dbReference type="ARBA" id="ARBA00022884"/>
    </source>
</evidence>
<dbReference type="AlphaFoldDB" id="A0A4Y1WSU0"/>
<evidence type="ECO:0000256" key="4">
    <source>
        <dbReference type="ARBA" id="ARBA00022801"/>
    </source>
</evidence>
<dbReference type="InterPro" id="IPR020568">
    <property type="entry name" value="Ribosomal_Su5_D2-typ_SF"/>
</dbReference>
<proteinExistence type="inferred from homology"/>
<keyword evidence="1 6" id="KW-0819">tRNA processing</keyword>
<dbReference type="SUPFAM" id="SSF54211">
    <property type="entry name" value="Ribosomal protein S5 domain 2-like"/>
    <property type="match status" value="1"/>
</dbReference>
<dbReference type="Proteomes" id="UP000318946">
    <property type="component" value="Chromosome"/>
</dbReference>
<evidence type="ECO:0000256" key="2">
    <source>
        <dbReference type="ARBA" id="ARBA00022722"/>
    </source>
</evidence>
<keyword evidence="4 6" id="KW-0378">Hydrolase</keyword>
<comment type="catalytic activity">
    <reaction evidence="6">
        <text>Endonucleolytic cleavage of RNA, removing 5'-extranucleotides from tRNA precursor.</text>
        <dbReference type="EC" id="3.1.26.5"/>
    </reaction>
</comment>
<evidence type="ECO:0000256" key="3">
    <source>
        <dbReference type="ARBA" id="ARBA00022759"/>
    </source>
</evidence>
<keyword evidence="3 6" id="KW-0255">Endonuclease</keyword>
<dbReference type="EC" id="3.1.26.5" evidence="6"/>
<dbReference type="InterPro" id="IPR014721">
    <property type="entry name" value="Ribsml_uS5_D2-typ_fold_subgr"/>
</dbReference>
<dbReference type="GO" id="GO:0000049">
    <property type="term" value="F:tRNA binding"/>
    <property type="evidence" value="ECO:0007669"/>
    <property type="project" value="UniProtKB-UniRule"/>
</dbReference>
<dbReference type="EMBL" id="AP019735">
    <property type="protein sequence ID" value="BBL03887.1"/>
    <property type="molecule type" value="Genomic_DNA"/>
</dbReference>
<comment type="function">
    <text evidence="6">RNaseP catalyzes the removal of the 5'-leader sequence from pre-tRNA to produce the mature 5'-terminus. It can also cleave other RNA substrates such as 4.5S RNA. The protein component plays an auxiliary but essential role in vivo by binding to the 5'-leader sequence and broadening the substrate specificity of the ribozyme.</text>
</comment>
<dbReference type="Pfam" id="PF00825">
    <property type="entry name" value="Ribonuclease_P"/>
    <property type="match status" value="1"/>
</dbReference>
<dbReference type="HAMAP" id="MF_00227">
    <property type="entry name" value="RNase_P"/>
    <property type="match status" value="1"/>
</dbReference>
<reference evidence="8" key="1">
    <citation type="submission" date="2019-06" db="EMBL/GenBank/DDBJ databases">
        <title>Alistipes onderdonkii subsp. vulgaris subsp. nov., Alistipes dispar sp. nov. and Alistipes communis sp. nov., isolated from human faeces, and creation of Alistipes onderdonkii subsp. onderdonkii subsp. nov.</title>
        <authorList>
            <person name="Sakamoto M."/>
            <person name="Ikeyama N."/>
            <person name="Ogata Y."/>
            <person name="Suda W."/>
            <person name="Iino T."/>
            <person name="Hattori M."/>
            <person name="Ohkuma M."/>
        </authorList>
    </citation>
    <scope>NUCLEOTIDE SEQUENCE [LARGE SCALE GENOMIC DNA]</scope>
    <source>
        <strain evidence="8">5CBH24</strain>
    </source>
</reference>
<keyword evidence="2 6" id="KW-0540">Nuclease</keyword>
<keyword evidence="5 6" id="KW-0694">RNA-binding</keyword>
<dbReference type="Gene3D" id="3.30.230.10">
    <property type="match status" value="1"/>
</dbReference>
<protein>
    <recommendedName>
        <fullName evidence="6">Ribonuclease P protein component</fullName>
        <shortName evidence="6">RNase P protein</shortName>
        <shortName evidence="6">RNaseP protein</shortName>
        <ecNumber evidence="6">3.1.26.5</ecNumber>
    </recommendedName>
    <alternativeName>
        <fullName evidence="6">Protein C5</fullName>
    </alternativeName>
</protein>
<evidence type="ECO:0000313" key="8">
    <source>
        <dbReference type="Proteomes" id="UP000318946"/>
    </source>
</evidence>
<keyword evidence="8" id="KW-1185">Reference proteome</keyword>
<comment type="subunit">
    <text evidence="6">Consists of a catalytic RNA component (M1 or rnpB) and a protein subunit.</text>
</comment>
<accession>A0A4Y1WSU0</accession>
<sequence>MIPSRTLPRAERLRTLGAIRRLFESGESGFVYPFRYVWFAEADDRMSAEVLFSVPKKFHKRANRRNLLRRRAKEAYRLNKRLLLAEGGKTAAVDVALIYSSKEIVPYKTVENALRRILQQIAERL</sequence>
<dbReference type="GO" id="GO:0001682">
    <property type="term" value="P:tRNA 5'-leader removal"/>
    <property type="evidence" value="ECO:0007669"/>
    <property type="project" value="UniProtKB-UniRule"/>
</dbReference>
<comment type="similarity">
    <text evidence="6">Belongs to the RnpA family.</text>
</comment>
<dbReference type="KEGG" id="acou:A5CBH24_12000"/>
<gene>
    <name evidence="6" type="primary">rnpA</name>
    <name evidence="7" type="ORF">A5CBH24_12000</name>
</gene>
<evidence type="ECO:0000256" key="6">
    <source>
        <dbReference type="HAMAP-Rule" id="MF_00227"/>
    </source>
</evidence>
<evidence type="ECO:0000256" key="1">
    <source>
        <dbReference type="ARBA" id="ARBA00022694"/>
    </source>
</evidence>
<organism evidence="7 8">
    <name type="scientific">Alistipes communis</name>
    <dbReference type="NCBI Taxonomy" id="2585118"/>
    <lineage>
        <taxon>Bacteria</taxon>
        <taxon>Pseudomonadati</taxon>
        <taxon>Bacteroidota</taxon>
        <taxon>Bacteroidia</taxon>
        <taxon>Bacteroidales</taxon>
        <taxon>Rikenellaceae</taxon>
        <taxon>Alistipes</taxon>
    </lineage>
</organism>
<evidence type="ECO:0000313" key="7">
    <source>
        <dbReference type="EMBL" id="BBL03887.1"/>
    </source>
</evidence>
<name>A0A4Y1WSU0_9BACT</name>
<dbReference type="GO" id="GO:0004526">
    <property type="term" value="F:ribonuclease P activity"/>
    <property type="evidence" value="ECO:0007669"/>
    <property type="project" value="UniProtKB-UniRule"/>
</dbReference>